<dbReference type="PANTHER" id="PTHR37807:SF3">
    <property type="entry name" value="OS07G0160300 PROTEIN"/>
    <property type="match status" value="1"/>
</dbReference>
<dbReference type="Proteomes" id="UP000262210">
    <property type="component" value="Unassembled WGS sequence"/>
</dbReference>
<organism evidence="1 2">
    <name type="scientific">Serratia grimesii</name>
    <dbReference type="NCBI Taxonomy" id="82995"/>
    <lineage>
        <taxon>Bacteria</taxon>
        <taxon>Pseudomonadati</taxon>
        <taxon>Pseudomonadota</taxon>
        <taxon>Gammaproteobacteria</taxon>
        <taxon>Enterobacterales</taxon>
        <taxon>Yersiniaceae</taxon>
        <taxon>Serratia</taxon>
    </lineage>
</organism>
<evidence type="ECO:0000313" key="1">
    <source>
        <dbReference type="EMBL" id="HCJ99762.1"/>
    </source>
</evidence>
<evidence type="ECO:0000313" key="2">
    <source>
        <dbReference type="Proteomes" id="UP000262210"/>
    </source>
</evidence>
<name>A0A9C7V6T5_9GAMM</name>
<proteinExistence type="predicted"/>
<dbReference type="PANTHER" id="PTHR37807">
    <property type="entry name" value="OS07G0160300 PROTEIN"/>
    <property type="match status" value="1"/>
</dbReference>
<sequence>MASATMLIIFSGLPGSGKTTLARALAGALPAMHLRIDTLEQAIRNSGALADDVGPSGYFAAYGVAEDNLRLGHTVIADSVNPLPVTREAWHGVAHRAGTTCIDIDVFCSDRAEHRRRIETREGDIAGLRLPNWQDVSTHDYIPWSTSVATIDTAGRTIEACLTQLLKLIETARG</sequence>
<dbReference type="GO" id="GO:0016301">
    <property type="term" value="F:kinase activity"/>
    <property type="evidence" value="ECO:0007669"/>
    <property type="project" value="UniProtKB-KW"/>
</dbReference>
<reference evidence="1 2" key="1">
    <citation type="journal article" date="2018" name="Nat. Biotechnol.">
        <title>A standardized bacterial taxonomy based on genome phylogeny substantially revises the tree of life.</title>
        <authorList>
            <person name="Parks D.H."/>
            <person name="Chuvochina M."/>
            <person name="Waite D.W."/>
            <person name="Rinke C."/>
            <person name="Skarshewski A."/>
            <person name="Chaumeil P.A."/>
            <person name="Hugenholtz P."/>
        </authorList>
    </citation>
    <scope>NUCLEOTIDE SEQUENCE [LARGE SCALE GENOMIC DNA]</scope>
    <source>
        <strain evidence="1">UBA11264</strain>
    </source>
</reference>
<dbReference type="Gene3D" id="3.40.50.300">
    <property type="entry name" value="P-loop containing nucleotide triphosphate hydrolases"/>
    <property type="match status" value="1"/>
</dbReference>
<accession>A0A9C7V6T5</accession>
<dbReference type="AlphaFoldDB" id="A0A9C7V6T5"/>
<gene>
    <name evidence="1" type="ORF">DHV72_06990</name>
</gene>
<dbReference type="EMBL" id="DPSM01000013">
    <property type="protein sequence ID" value="HCJ99762.1"/>
    <property type="molecule type" value="Genomic_DNA"/>
</dbReference>
<comment type="caution">
    <text evidence="1">The sequence shown here is derived from an EMBL/GenBank/DDBJ whole genome shotgun (WGS) entry which is preliminary data.</text>
</comment>
<keyword evidence="1" id="KW-0808">Transferase</keyword>
<dbReference type="RefSeq" id="WP_261442287.1">
    <property type="nucleotide sequence ID" value="NZ_CAMKHR010000002.1"/>
</dbReference>
<keyword evidence="1" id="KW-0418">Kinase</keyword>
<dbReference type="Pfam" id="PF13671">
    <property type="entry name" value="AAA_33"/>
    <property type="match status" value="1"/>
</dbReference>
<dbReference type="InterPro" id="IPR027417">
    <property type="entry name" value="P-loop_NTPase"/>
</dbReference>
<protein>
    <submittedName>
        <fullName evidence="1">Kinase</fullName>
    </submittedName>
</protein>
<dbReference type="SUPFAM" id="SSF52540">
    <property type="entry name" value="P-loop containing nucleoside triphosphate hydrolases"/>
    <property type="match status" value="1"/>
</dbReference>